<name>A0A4Y8R2Y1_9MICO</name>
<protein>
    <submittedName>
        <fullName evidence="1">Uncharacterized protein</fullName>
    </submittedName>
</protein>
<accession>A0A4Y8R2Y1</accession>
<gene>
    <name evidence="1" type="ORF">E1O70_12305</name>
</gene>
<evidence type="ECO:0000313" key="2">
    <source>
        <dbReference type="Proteomes" id="UP000298003"/>
    </source>
</evidence>
<comment type="caution">
    <text evidence="1">The sequence shown here is derived from an EMBL/GenBank/DDBJ whole genome shotgun (WGS) entry which is preliminary data.</text>
</comment>
<dbReference type="EMBL" id="SOZH01000006">
    <property type="protein sequence ID" value="TFF10553.1"/>
    <property type="molecule type" value="Genomic_DNA"/>
</dbReference>
<proteinExistence type="predicted"/>
<dbReference type="AlphaFoldDB" id="A0A4Y8R2Y1"/>
<dbReference type="Proteomes" id="UP000298003">
    <property type="component" value="Unassembled WGS sequence"/>
</dbReference>
<organism evidence="1 2">
    <name type="scientific">Cellulosimicrobium funkei</name>
    <dbReference type="NCBI Taxonomy" id="264251"/>
    <lineage>
        <taxon>Bacteria</taxon>
        <taxon>Bacillati</taxon>
        <taxon>Actinomycetota</taxon>
        <taxon>Actinomycetes</taxon>
        <taxon>Micrococcales</taxon>
        <taxon>Promicromonosporaceae</taxon>
        <taxon>Cellulosimicrobium</taxon>
    </lineage>
</organism>
<sequence length="201" mass="22109">MARIPSDKIESIRRRYADKIESIRNDRTRTEEWKTGQLAKVYLNIHSLVEQAQARADATERGTLRDAQHQVLGTVGLKGDNASLIISQRDAADRVANIKTAGQALQLLGQASTTGDQVLARAVAGIALRNQWVEVADAFLAEYPELNDPYNLLWANEHGGPSSLEQEVFLESAIDSLRPRELAGMGLFHIQHLASKAEDAA</sequence>
<evidence type="ECO:0000313" key="1">
    <source>
        <dbReference type="EMBL" id="TFF10553.1"/>
    </source>
</evidence>
<keyword evidence="2" id="KW-1185">Reference proteome</keyword>
<reference evidence="1 2" key="1">
    <citation type="submission" date="2019-03" db="EMBL/GenBank/DDBJ databases">
        <title>Cellulosimicrobium funkei JCM14302 Assembly.</title>
        <authorList>
            <person name="Dou T."/>
        </authorList>
    </citation>
    <scope>NUCLEOTIDE SEQUENCE [LARGE SCALE GENOMIC DNA]</scope>
    <source>
        <strain evidence="1 2">JCM 14302</strain>
    </source>
</reference>